<dbReference type="EMBL" id="CM007655">
    <property type="protein sequence ID" value="ONI07046.1"/>
    <property type="molecule type" value="Genomic_DNA"/>
</dbReference>
<protein>
    <submittedName>
        <fullName evidence="2">Uncharacterized protein</fullName>
    </submittedName>
</protein>
<dbReference type="AlphaFoldDB" id="A0A251P632"/>
<dbReference type="Proteomes" id="UP000006882">
    <property type="component" value="Chromosome G5"/>
</dbReference>
<evidence type="ECO:0000256" key="1">
    <source>
        <dbReference type="SAM" id="MobiDB-lite"/>
    </source>
</evidence>
<reference evidence="2 3" key="1">
    <citation type="journal article" date="2013" name="Nat. Genet.">
        <title>The high-quality draft genome of peach (Prunus persica) identifies unique patterns of genetic diversity, domestication and genome evolution.</title>
        <authorList>
            <consortium name="International Peach Genome Initiative"/>
            <person name="Verde I."/>
            <person name="Abbott A.G."/>
            <person name="Scalabrin S."/>
            <person name="Jung S."/>
            <person name="Shu S."/>
            <person name="Marroni F."/>
            <person name="Zhebentyayeva T."/>
            <person name="Dettori M.T."/>
            <person name="Grimwood J."/>
            <person name="Cattonaro F."/>
            <person name="Zuccolo A."/>
            <person name="Rossini L."/>
            <person name="Jenkins J."/>
            <person name="Vendramin E."/>
            <person name="Meisel L.A."/>
            <person name="Decroocq V."/>
            <person name="Sosinski B."/>
            <person name="Prochnik S."/>
            <person name="Mitros T."/>
            <person name="Policriti A."/>
            <person name="Cipriani G."/>
            <person name="Dondini L."/>
            <person name="Ficklin S."/>
            <person name="Goodstein D.M."/>
            <person name="Xuan P."/>
            <person name="Del Fabbro C."/>
            <person name="Aramini V."/>
            <person name="Copetti D."/>
            <person name="Gonzalez S."/>
            <person name="Horner D.S."/>
            <person name="Falchi R."/>
            <person name="Lucas S."/>
            <person name="Mica E."/>
            <person name="Maldonado J."/>
            <person name="Lazzari B."/>
            <person name="Bielenberg D."/>
            <person name="Pirona R."/>
            <person name="Miculan M."/>
            <person name="Barakat A."/>
            <person name="Testolin R."/>
            <person name="Stella A."/>
            <person name="Tartarini S."/>
            <person name="Tonutti P."/>
            <person name="Arus P."/>
            <person name="Orellana A."/>
            <person name="Wells C."/>
            <person name="Main D."/>
            <person name="Vizzotto G."/>
            <person name="Silva H."/>
            <person name="Salamini F."/>
            <person name="Schmutz J."/>
            <person name="Morgante M."/>
            <person name="Rokhsar D.S."/>
        </authorList>
    </citation>
    <scope>NUCLEOTIDE SEQUENCE [LARGE SCALE GENOMIC DNA]</scope>
    <source>
        <strain evidence="3">cv. Nemared</strain>
    </source>
</reference>
<evidence type="ECO:0000313" key="3">
    <source>
        <dbReference type="Proteomes" id="UP000006882"/>
    </source>
</evidence>
<proteinExistence type="predicted"/>
<organism evidence="2 3">
    <name type="scientific">Prunus persica</name>
    <name type="common">Peach</name>
    <name type="synonym">Amygdalus persica</name>
    <dbReference type="NCBI Taxonomy" id="3760"/>
    <lineage>
        <taxon>Eukaryota</taxon>
        <taxon>Viridiplantae</taxon>
        <taxon>Streptophyta</taxon>
        <taxon>Embryophyta</taxon>
        <taxon>Tracheophyta</taxon>
        <taxon>Spermatophyta</taxon>
        <taxon>Magnoliopsida</taxon>
        <taxon>eudicotyledons</taxon>
        <taxon>Gunneridae</taxon>
        <taxon>Pentapetalae</taxon>
        <taxon>rosids</taxon>
        <taxon>fabids</taxon>
        <taxon>Rosales</taxon>
        <taxon>Rosaceae</taxon>
        <taxon>Amygdaloideae</taxon>
        <taxon>Amygdaleae</taxon>
        <taxon>Prunus</taxon>
    </lineage>
</organism>
<gene>
    <name evidence="2" type="ORF">PRUPE_5G097100</name>
</gene>
<evidence type="ECO:0000313" key="2">
    <source>
        <dbReference type="EMBL" id="ONI07046.1"/>
    </source>
</evidence>
<keyword evidence="3" id="KW-1185">Reference proteome</keyword>
<dbReference type="Gramene" id="ONI07046">
    <property type="protein sequence ID" value="ONI07046"/>
    <property type="gene ID" value="PRUPE_5G097100"/>
</dbReference>
<sequence>MIHTVSYFDPMVASPSLNVRQPPPSDSPADMSSYAACPLKHATTITIRWQIVVVVACLRGREGQEI</sequence>
<accession>A0A251P632</accession>
<feature type="region of interest" description="Disordered" evidence="1">
    <location>
        <begin position="1"/>
        <end position="31"/>
    </location>
</feature>
<name>A0A251P632_PRUPE</name>